<reference evidence="2 3" key="1">
    <citation type="submission" date="2021-03" db="EMBL/GenBank/DDBJ databases">
        <title>Enterococcal diversity collection.</title>
        <authorList>
            <person name="Gilmore M.S."/>
            <person name="Schwartzman J."/>
            <person name="Van Tyne D."/>
            <person name="Martin M."/>
            <person name="Earl A.M."/>
            <person name="Manson A.L."/>
            <person name="Straub T."/>
            <person name="Salamzade R."/>
            <person name="Saavedra J."/>
            <person name="Lebreton F."/>
            <person name="Prichula J."/>
            <person name="Schaufler K."/>
            <person name="Gaca A."/>
            <person name="Sgardioli B."/>
            <person name="Wagenaar J."/>
            <person name="Strong T."/>
        </authorList>
    </citation>
    <scope>NUCLEOTIDE SEQUENCE [LARGE SCALE GENOMIC DNA]</scope>
    <source>
        <strain evidence="2 3">MJM16</strain>
    </source>
</reference>
<evidence type="ECO:0000313" key="3">
    <source>
        <dbReference type="Proteomes" id="UP000664495"/>
    </source>
</evidence>
<feature type="signal peptide" evidence="1">
    <location>
        <begin position="1"/>
        <end position="27"/>
    </location>
</feature>
<feature type="chain" id="PRO_5046110321" description="DUF5067 domain-containing protein" evidence="1">
    <location>
        <begin position="28"/>
        <end position="210"/>
    </location>
</feature>
<protein>
    <recommendedName>
        <fullName evidence="4">DUF5067 domain-containing protein</fullName>
    </recommendedName>
</protein>
<dbReference type="RefSeq" id="WP_207107846.1">
    <property type="nucleotide sequence ID" value="NZ_JAFLVR010000016.1"/>
</dbReference>
<dbReference type="Proteomes" id="UP000664495">
    <property type="component" value="Unassembled WGS sequence"/>
</dbReference>
<accession>A0ABS3HF25</accession>
<comment type="caution">
    <text evidence="2">The sequence shown here is derived from an EMBL/GenBank/DDBJ whole genome shotgun (WGS) entry which is preliminary data.</text>
</comment>
<name>A0ABS3HF25_9ENTE</name>
<gene>
    <name evidence="2" type="ORF">JZO85_07290</name>
</gene>
<proteinExistence type="predicted"/>
<dbReference type="EMBL" id="JAFLVR010000016">
    <property type="protein sequence ID" value="MBO0452067.1"/>
    <property type="molecule type" value="Genomic_DNA"/>
</dbReference>
<keyword evidence="1" id="KW-0732">Signal</keyword>
<keyword evidence="3" id="KW-1185">Reference proteome</keyword>
<evidence type="ECO:0000256" key="1">
    <source>
        <dbReference type="SAM" id="SignalP"/>
    </source>
</evidence>
<evidence type="ECO:0000313" key="2">
    <source>
        <dbReference type="EMBL" id="MBO0452067.1"/>
    </source>
</evidence>
<evidence type="ECO:0008006" key="4">
    <source>
        <dbReference type="Google" id="ProtNLM"/>
    </source>
</evidence>
<organism evidence="2 3">
    <name type="scientific">Candidatus Enterococcus murrayae</name>
    <dbReference type="NCBI Taxonomy" id="2815321"/>
    <lineage>
        <taxon>Bacteria</taxon>
        <taxon>Bacillati</taxon>
        <taxon>Bacillota</taxon>
        <taxon>Bacilli</taxon>
        <taxon>Lactobacillales</taxon>
        <taxon>Enterococcaceae</taxon>
        <taxon>Enterococcus</taxon>
    </lineage>
</organism>
<dbReference type="PROSITE" id="PS51257">
    <property type="entry name" value="PROKAR_LIPOPROTEIN"/>
    <property type="match status" value="1"/>
</dbReference>
<sequence>MKQKTGIMSVFVIVLIMLSGCFGDSSATTSSSLKKEVSTLKTENSSLKKELSSLNSGENQTQTTEDVRFSQEVKVFSENETIEFGDGEKKLAEMKVVQATTKQSAFPKRMIELENYDTEKMLAVKIEYKNIDMDTPFFPYAQSFQAFSKDGNRLTAVNQQRGQDEVPKGKKGITQIFWKLPIGGDKFDKVEIDFVSGEQRVATFDLKVSH</sequence>